<evidence type="ECO:0000313" key="4">
    <source>
        <dbReference type="EMBL" id="KAG0455249.1"/>
    </source>
</evidence>
<dbReference type="AlphaFoldDB" id="A0A835PP69"/>
<feature type="domain" description="Phospholipase D C-terminal" evidence="3">
    <location>
        <begin position="43"/>
        <end position="114"/>
    </location>
</feature>
<keyword evidence="1" id="KW-0677">Repeat</keyword>
<dbReference type="GO" id="GO:0004630">
    <property type="term" value="F:phospholipase D activity"/>
    <property type="evidence" value="ECO:0007669"/>
    <property type="project" value="TreeGrafter"/>
</dbReference>
<sequence>MDGERDTEIALGCRQAGGNGNRRGDIFAYRTSLWYEHTRRFEAKFAEPESFECVKMLREIGEDMWRKYSGEEAIDMEGVHLVNYPVSVSAEGLVKDLQEGGGTFPDTTARVRGRRSKVLPPICTTWNGNAWLLIQKKCDF</sequence>
<evidence type="ECO:0000256" key="1">
    <source>
        <dbReference type="ARBA" id="ARBA00022737"/>
    </source>
</evidence>
<dbReference type="EMBL" id="JADCNM010000013">
    <property type="protein sequence ID" value="KAG0456437.1"/>
    <property type="molecule type" value="Genomic_DNA"/>
</dbReference>
<dbReference type="OrthoDB" id="14911at2759"/>
<dbReference type="InterPro" id="IPR015679">
    <property type="entry name" value="PLipase_D_fam"/>
</dbReference>
<reference evidence="6 7" key="1">
    <citation type="journal article" date="2020" name="Nat. Food">
        <title>A phased Vanilla planifolia genome enables genetic improvement of flavour and production.</title>
        <authorList>
            <person name="Hasing T."/>
            <person name="Tang H."/>
            <person name="Brym M."/>
            <person name="Khazi F."/>
            <person name="Huang T."/>
            <person name="Chambers A.H."/>
        </authorList>
    </citation>
    <scope>NUCLEOTIDE SEQUENCE [LARGE SCALE GENOMIC DNA]</scope>
    <source>
        <tissue evidence="4">Leaf</tissue>
    </source>
</reference>
<keyword evidence="2" id="KW-0443">Lipid metabolism</keyword>
<dbReference type="PANTHER" id="PTHR18896">
    <property type="entry name" value="PHOSPHOLIPASE D"/>
    <property type="match status" value="1"/>
</dbReference>
<organism evidence="4 6">
    <name type="scientific">Vanilla planifolia</name>
    <name type="common">Vanilla</name>
    <dbReference type="NCBI Taxonomy" id="51239"/>
    <lineage>
        <taxon>Eukaryota</taxon>
        <taxon>Viridiplantae</taxon>
        <taxon>Streptophyta</taxon>
        <taxon>Embryophyta</taxon>
        <taxon>Tracheophyta</taxon>
        <taxon>Spermatophyta</taxon>
        <taxon>Magnoliopsida</taxon>
        <taxon>Liliopsida</taxon>
        <taxon>Asparagales</taxon>
        <taxon>Orchidaceae</taxon>
        <taxon>Vanilloideae</taxon>
        <taxon>Vanilleae</taxon>
        <taxon>Vanilla</taxon>
    </lineage>
</organism>
<dbReference type="InterPro" id="IPR024632">
    <property type="entry name" value="PLipase_D_C"/>
</dbReference>
<protein>
    <recommendedName>
        <fullName evidence="3">Phospholipase D C-terminal domain-containing protein</fullName>
    </recommendedName>
</protein>
<comment type="caution">
    <text evidence="4">The sequence shown here is derived from an EMBL/GenBank/DDBJ whole genome shotgun (WGS) entry which is preliminary data.</text>
</comment>
<dbReference type="EMBL" id="JADCNL010000013">
    <property type="protein sequence ID" value="KAG0455249.1"/>
    <property type="molecule type" value="Genomic_DNA"/>
</dbReference>
<dbReference type="GO" id="GO:0009395">
    <property type="term" value="P:phospholipid catabolic process"/>
    <property type="evidence" value="ECO:0007669"/>
    <property type="project" value="TreeGrafter"/>
</dbReference>
<dbReference type="PANTHER" id="PTHR18896:SF137">
    <property type="entry name" value="PHOSPHOLIPASE D ALPHA 4"/>
    <property type="match status" value="1"/>
</dbReference>
<dbReference type="GO" id="GO:0005886">
    <property type="term" value="C:plasma membrane"/>
    <property type="evidence" value="ECO:0007669"/>
    <property type="project" value="TreeGrafter"/>
</dbReference>
<proteinExistence type="predicted"/>
<evidence type="ECO:0000313" key="5">
    <source>
        <dbReference type="EMBL" id="KAG0456437.1"/>
    </source>
</evidence>
<name>A0A835PP69_VANPL</name>
<evidence type="ECO:0000259" key="3">
    <source>
        <dbReference type="Pfam" id="PF12357"/>
    </source>
</evidence>
<keyword evidence="6" id="KW-1185">Reference proteome</keyword>
<evidence type="ECO:0000313" key="7">
    <source>
        <dbReference type="Proteomes" id="UP000639772"/>
    </source>
</evidence>
<accession>A0A835PP69</accession>
<evidence type="ECO:0000313" key="6">
    <source>
        <dbReference type="Proteomes" id="UP000636800"/>
    </source>
</evidence>
<dbReference type="Pfam" id="PF12357">
    <property type="entry name" value="PLD_C"/>
    <property type="match status" value="1"/>
</dbReference>
<evidence type="ECO:0000256" key="2">
    <source>
        <dbReference type="ARBA" id="ARBA00023098"/>
    </source>
</evidence>
<gene>
    <name evidence="5" type="ORF">HPP92_024225</name>
    <name evidence="4" type="ORF">HPP92_024541</name>
</gene>
<dbReference type="Proteomes" id="UP000639772">
    <property type="component" value="Chromosome 13"/>
</dbReference>
<dbReference type="Proteomes" id="UP000636800">
    <property type="component" value="Chromosome 13"/>
</dbReference>